<sequence length="202" mass="22303">MLHHRRTSAMSSSSTTYTSDTATAILDSSELPASALRSLESSIERAVTSLYRLQSLNSGVEGSRLFNSVRVSFNDLLKDITSSLSKGYTWMDNPIVLCQLMSSNKYGGDNGQFLSETLAQAIQIRITSTAAAQRCETFILSEFEQLVQCSGLQNLVSNITTSKLSSSSWKSSNMNFDLDAETLRFRPRKPFSVISRRDGSSR</sequence>
<reference evidence="1" key="1">
    <citation type="journal article" date="2019" name="Environ. Microbiol.">
        <title>Fungal ecological strategies reflected in gene transcription - a case study of two litter decomposers.</title>
        <authorList>
            <person name="Barbi F."/>
            <person name="Kohler A."/>
            <person name="Barry K."/>
            <person name="Baskaran P."/>
            <person name="Daum C."/>
            <person name="Fauchery L."/>
            <person name="Ihrmark K."/>
            <person name="Kuo A."/>
            <person name="LaButti K."/>
            <person name="Lipzen A."/>
            <person name="Morin E."/>
            <person name="Grigoriev I.V."/>
            <person name="Henrissat B."/>
            <person name="Lindahl B."/>
            <person name="Martin F."/>
        </authorList>
    </citation>
    <scope>NUCLEOTIDE SEQUENCE</scope>
    <source>
        <strain evidence="1">JB14</strain>
    </source>
</reference>
<keyword evidence="2" id="KW-1185">Reference proteome</keyword>
<evidence type="ECO:0000313" key="2">
    <source>
        <dbReference type="Proteomes" id="UP000799118"/>
    </source>
</evidence>
<protein>
    <submittedName>
        <fullName evidence="1">Uncharacterized protein</fullName>
    </submittedName>
</protein>
<gene>
    <name evidence="1" type="ORF">BT96DRAFT_1013438</name>
</gene>
<proteinExistence type="predicted"/>
<dbReference type="AlphaFoldDB" id="A0A6A4IIF8"/>
<dbReference type="EMBL" id="ML769391">
    <property type="protein sequence ID" value="KAE9408355.1"/>
    <property type="molecule type" value="Genomic_DNA"/>
</dbReference>
<name>A0A6A4IIF8_9AGAR</name>
<dbReference type="Proteomes" id="UP000799118">
    <property type="component" value="Unassembled WGS sequence"/>
</dbReference>
<accession>A0A6A4IIF8</accession>
<evidence type="ECO:0000313" key="1">
    <source>
        <dbReference type="EMBL" id="KAE9408355.1"/>
    </source>
</evidence>
<organism evidence="1 2">
    <name type="scientific">Gymnopus androsaceus JB14</name>
    <dbReference type="NCBI Taxonomy" id="1447944"/>
    <lineage>
        <taxon>Eukaryota</taxon>
        <taxon>Fungi</taxon>
        <taxon>Dikarya</taxon>
        <taxon>Basidiomycota</taxon>
        <taxon>Agaricomycotina</taxon>
        <taxon>Agaricomycetes</taxon>
        <taxon>Agaricomycetidae</taxon>
        <taxon>Agaricales</taxon>
        <taxon>Marasmiineae</taxon>
        <taxon>Omphalotaceae</taxon>
        <taxon>Gymnopus</taxon>
    </lineage>
</organism>